<dbReference type="GO" id="GO:0051537">
    <property type="term" value="F:2 iron, 2 sulfur cluster binding"/>
    <property type="evidence" value="ECO:0007669"/>
    <property type="project" value="UniProtKB-KW"/>
</dbReference>
<evidence type="ECO:0000256" key="2">
    <source>
        <dbReference type="ARBA" id="ARBA00022723"/>
    </source>
</evidence>
<dbReference type="PROSITE" id="PS51085">
    <property type="entry name" value="2FE2S_FER_2"/>
    <property type="match status" value="1"/>
</dbReference>
<dbReference type="InterPro" id="IPR001041">
    <property type="entry name" value="2Fe-2S_ferredoxin-type"/>
</dbReference>
<keyword evidence="8" id="KW-1185">Reference proteome</keyword>
<gene>
    <name evidence="7" type="ORF">SAMN05661093_09775</name>
</gene>
<evidence type="ECO:0000259" key="6">
    <source>
        <dbReference type="PROSITE" id="PS51085"/>
    </source>
</evidence>
<evidence type="ECO:0000256" key="5">
    <source>
        <dbReference type="ARBA" id="ARBA00023014"/>
    </source>
</evidence>
<dbReference type="InterPro" id="IPR006058">
    <property type="entry name" value="2Fe2S_fd_BS"/>
</dbReference>
<protein>
    <submittedName>
        <fullName evidence="7">Nicotinate dehydrogenase subunit A</fullName>
    </submittedName>
</protein>
<feature type="domain" description="2Fe-2S ferredoxin-type" evidence="6">
    <location>
        <begin position="19"/>
        <end position="95"/>
    </location>
</feature>
<dbReference type="PANTHER" id="PTHR44379:SF6">
    <property type="entry name" value="BLR6046 PROTEIN"/>
    <property type="match status" value="1"/>
</dbReference>
<dbReference type="PANTHER" id="PTHR44379">
    <property type="entry name" value="OXIDOREDUCTASE WITH IRON-SULFUR SUBUNIT"/>
    <property type="match status" value="1"/>
</dbReference>
<dbReference type="Pfam" id="PF00111">
    <property type="entry name" value="Fer2"/>
    <property type="match status" value="1"/>
</dbReference>
<evidence type="ECO:0000256" key="1">
    <source>
        <dbReference type="ARBA" id="ARBA00022714"/>
    </source>
</evidence>
<dbReference type="InterPro" id="IPR051452">
    <property type="entry name" value="Diverse_Oxidoreductases"/>
</dbReference>
<dbReference type="Pfam" id="PF01799">
    <property type="entry name" value="Fer2_2"/>
    <property type="match status" value="1"/>
</dbReference>
<evidence type="ECO:0000256" key="4">
    <source>
        <dbReference type="ARBA" id="ARBA00023004"/>
    </source>
</evidence>
<dbReference type="AlphaFoldDB" id="A0A1Y5Y7Q5"/>
<evidence type="ECO:0000256" key="3">
    <source>
        <dbReference type="ARBA" id="ARBA00023002"/>
    </source>
</evidence>
<dbReference type="InterPro" id="IPR002888">
    <property type="entry name" value="2Fe-2S-bd"/>
</dbReference>
<dbReference type="InterPro" id="IPR036010">
    <property type="entry name" value="2Fe-2S_ferredoxin-like_sf"/>
</dbReference>
<dbReference type="EMBL" id="FWXV01000013">
    <property type="protein sequence ID" value="SMD26195.1"/>
    <property type="molecule type" value="Genomic_DNA"/>
</dbReference>
<organism evidence="7 8">
    <name type="scientific">Kibdelosporangium aridum</name>
    <dbReference type="NCBI Taxonomy" id="2030"/>
    <lineage>
        <taxon>Bacteria</taxon>
        <taxon>Bacillati</taxon>
        <taxon>Actinomycetota</taxon>
        <taxon>Actinomycetes</taxon>
        <taxon>Pseudonocardiales</taxon>
        <taxon>Pseudonocardiaceae</taxon>
        <taxon>Kibdelosporangium</taxon>
    </lineage>
</organism>
<keyword evidence="4" id="KW-0408">Iron</keyword>
<keyword evidence="1" id="KW-0001">2Fe-2S</keyword>
<dbReference type="CDD" id="cd00207">
    <property type="entry name" value="fer2"/>
    <property type="match status" value="1"/>
</dbReference>
<dbReference type="SUPFAM" id="SSF47741">
    <property type="entry name" value="CO dehydrogenase ISP C-domain like"/>
    <property type="match status" value="1"/>
</dbReference>
<dbReference type="Gene3D" id="3.10.20.30">
    <property type="match status" value="1"/>
</dbReference>
<sequence length="167" mass="17991">MTLGNVQSLALKTGMGMAETFQLTVNGTEVEVTCDRDTPLLYVLRNHLDLKGTRFGCGLGLCGACNVIIDGRAVYSCDTPLWSVAGKEIRTVEGLADNPVQRMFVEEQAAQCGYCVSGIVMSATALLEHNPSPDEHEVRTALDNNLCRCGAHNRMVRAVLRASEASS</sequence>
<dbReference type="GO" id="GO:0046872">
    <property type="term" value="F:metal ion binding"/>
    <property type="evidence" value="ECO:0007669"/>
    <property type="project" value="UniProtKB-KW"/>
</dbReference>
<keyword evidence="3" id="KW-0560">Oxidoreductase</keyword>
<evidence type="ECO:0000313" key="7">
    <source>
        <dbReference type="EMBL" id="SMD26195.1"/>
    </source>
</evidence>
<keyword evidence="5" id="KW-0411">Iron-sulfur</keyword>
<dbReference type="Gene3D" id="1.10.150.120">
    <property type="entry name" value="[2Fe-2S]-binding domain"/>
    <property type="match status" value="1"/>
</dbReference>
<dbReference type="PROSITE" id="PS00197">
    <property type="entry name" value="2FE2S_FER_1"/>
    <property type="match status" value="1"/>
</dbReference>
<dbReference type="InterPro" id="IPR012675">
    <property type="entry name" value="Beta-grasp_dom_sf"/>
</dbReference>
<dbReference type="InterPro" id="IPR036884">
    <property type="entry name" value="2Fe-2S-bd_dom_sf"/>
</dbReference>
<dbReference type="Proteomes" id="UP000192674">
    <property type="component" value="Unassembled WGS sequence"/>
</dbReference>
<proteinExistence type="predicted"/>
<evidence type="ECO:0000313" key="8">
    <source>
        <dbReference type="Proteomes" id="UP000192674"/>
    </source>
</evidence>
<accession>A0A1Y5Y7Q5</accession>
<keyword evidence="2" id="KW-0479">Metal-binding</keyword>
<reference evidence="7 8" key="1">
    <citation type="submission" date="2017-04" db="EMBL/GenBank/DDBJ databases">
        <authorList>
            <person name="Afonso C.L."/>
            <person name="Miller P.J."/>
            <person name="Scott M.A."/>
            <person name="Spackman E."/>
            <person name="Goraichik I."/>
            <person name="Dimitrov K.M."/>
            <person name="Suarez D.L."/>
            <person name="Swayne D.E."/>
        </authorList>
    </citation>
    <scope>NUCLEOTIDE SEQUENCE [LARGE SCALE GENOMIC DNA]</scope>
    <source>
        <strain evidence="7 8">DSM 43828</strain>
    </source>
</reference>
<dbReference type="SUPFAM" id="SSF54292">
    <property type="entry name" value="2Fe-2S ferredoxin-like"/>
    <property type="match status" value="1"/>
</dbReference>
<name>A0A1Y5Y7Q5_KIBAR</name>
<dbReference type="GO" id="GO:0016491">
    <property type="term" value="F:oxidoreductase activity"/>
    <property type="evidence" value="ECO:0007669"/>
    <property type="project" value="UniProtKB-KW"/>
</dbReference>